<sequence>MFILFSIQVIIMATASLVKAWVKTDKADVVSATKLLIVKVIKVLTMSPTPQSFLPKTIFGLKEC</sequence>
<evidence type="ECO:0000313" key="1">
    <source>
        <dbReference type="EMBL" id="OGM79215.1"/>
    </source>
</evidence>
<accession>A0A1F8CUH4</accession>
<comment type="caution">
    <text evidence="1">The sequence shown here is derived from an EMBL/GenBank/DDBJ whole genome shotgun (WGS) entry which is preliminary data.</text>
</comment>
<proteinExistence type="predicted"/>
<dbReference type="AlphaFoldDB" id="A0A1F8CUH4"/>
<dbReference type="Proteomes" id="UP000178999">
    <property type="component" value="Unassembled WGS sequence"/>
</dbReference>
<dbReference type="EMBL" id="MGHY01000018">
    <property type="protein sequence ID" value="OGM79215.1"/>
    <property type="molecule type" value="Genomic_DNA"/>
</dbReference>
<protein>
    <submittedName>
        <fullName evidence="1">Uncharacterized protein</fullName>
    </submittedName>
</protein>
<organism evidence="1 2">
    <name type="scientific">Candidatus Woesebacteria bacterium RIFOXYB1_FULL_38_16</name>
    <dbReference type="NCBI Taxonomy" id="1802538"/>
    <lineage>
        <taxon>Bacteria</taxon>
        <taxon>Candidatus Woeseibacteriota</taxon>
    </lineage>
</organism>
<gene>
    <name evidence="1" type="ORF">A2382_00315</name>
</gene>
<reference evidence="1 2" key="1">
    <citation type="journal article" date="2016" name="Nat. Commun.">
        <title>Thousands of microbial genomes shed light on interconnected biogeochemical processes in an aquifer system.</title>
        <authorList>
            <person name="Anantharaman K."/>
            <person name="Brown C.T."/>
            <person name="Hug L.A."/>
            <person name="Sharon I."/>
            <person name="Castelle C.J."/>
            <person name="Probst A.J."/>
            <person name="Thomas B.C."/>
            <person name="Singh A."/>
            <person name="Wilkins M.J."/>
            <person name="Karaoz U."/>
            <person name="Brodie E.L."/>
            <person name="Williams K.H."/>
            <person name="Hubbard S.S."/>
            <person name="Banfield J.F."/>
        </authorList>
    </citation>
    <scope>NUCLEOTIDE SEQUENCE [LARGE SCALE GENOMIC DNA]</scope>
</reference>
<name>A0A1F8CUH4_9BACT</name>
<evidence type="ECO:0000313" key="2">
    <source>
        <dbReference type="Proteomes" id="UP000178999"/>
    </source>
</evidence>